<protein>
    <submittedName>
        <fullName evidence="2">Uncharacterized protein</fullName>
    </submittedName>
</protein>
<dbReference type="AlphaFoldDB" id="A0A6H5GRR7"/>
<feature type="non-terminal residue" evidence="2">
    <location>
        <position position="1"/>
    </location>
</feature>
<accession>A0A6H5GRR7</accession>
<proteinExistence type="predicted"/>
<dbReference type="EMBL" id="CADCXU010017459">
    <property type="protein sequence ID" value="CAB0006208.1"/>
    <property type="molecule type" value="Genomic_DNA"/>
</dbReference>
<sequence length="77" mass="8661">SHLLSELLPPSFRPVCYDFLSGAVSINKSKFRHSSQGFPMRYFTNNSLYPSNHGKHSAEAKHFALIKTDKLPEVAIV</sequence>
<gene>
    <name evidence="1" type="ORF">NTEN_LOCUS11685</name>
    <name evidence="2" type="ORF">NTEN_LOCUS11699</name>
</gene>
<organism evidence="2 3">
    <name type="scientific">Nesidiocoris tenuis</name>
    <dbReference type="NCBI Taxonomy" id="355587"/>
    <lineage>
        <taxon>Eukaryota</taxon>
        <taxon>Metazoa</taxon>
        <taxon>Ecdysozoa</taxon>
        <taxon>Arthropoda</taxon>
        <taxon>Hexapoda</taxon>
        <taxon>Insecta</taxon>
        <taxon>Pterygota</taxon>
        <taxon>Neoptera</taxon>
        <taxon>Paraneoptera</taxon>
        <taxon>Hemiptera</taxon>
        <taxon>Heteroptera</taxon>
        <taxon>Panheteroptera</taxon>
        <taxon>Cimicomorpha</taxon>
        <taxon>Miridae</taxon>
        <taxon>Dicyphina</taxon>
        <taxon>Nesidiocoris</taxon>
    </lineage>
</organism>
<reference evidence="2 3" key="1">
    <citation type="submission" date="2020-02" db="EMBL/GenBank/DDBJ databases">
        <authorList>
            <person name="Ferguson B K."/>
        </authorList>
    </citation>
    <scope>NUCLEOTIDE SEQUENCE [LARGE SCALE GENOMIC DNA]</scope>
</reference>
<evidence type="ECO:0000313" key="3">
    <source>
        <dbReference type="Proteomes" id="UP000479000"/>
    </source>
</evidence>
<dbReference type="EMBL" id="CADCXU010017462">
    <property type="protein sequence ID" value="CAB0006222.1"/>
    <property type="molecule type" value="Genomic_DNA"/>
</dbReference>
<evidence type="ECO:0000313" key="1">
    <source>
        <dbReference type="EMBL" id="CAB0006208.1"/>
    </source>
</evidence>
<dbReference type="Proteomes" id="UP000479000">
    <property type="component" value="Unassembled WGS sequence"/>
</dbReference>
<evidence type="ECO:0000313" key="2">
    <source>
        <dbReference type="EMBL" id="CAB0006222.1"/>
    </source>
</evidence>
<keyword evidence="3" id="KW-1185">Reference proteome</keyword>
<name>A0A6H5GRR7_9HEMI</name>